<evidence type="ECO:0000256" key="1">
    <source>
        <dbReference type="SAM" id="MobiDB-lite"/>
    </source>
</evidence>
<sequence>MDRPVGTPRGGGRTPLVPADGDDLEAAHPDDRRAEDGPGGDVTARDRVGDAMPLEVGGVREGDEHLLTVDRVALGDGRRGTAEAAVRERHVAAALDDRDARVLVETTQSGGRGHSGGDAADHDDVHGRLIPGGVSVRQARRARSAHPEAPIPDTPPPSDTRPRGHPGRLAS</sequence>
<comment type="caution">
    <text evidence="2">The sequence shown here is derived from an EMBL/GenBank/DDBJ whole genome shotgun (WGS) entry which is preliminary data.</text>
</comment>
<proteinExistence type="predicted"/>
<feature type="region of interest" description="Disordered" evidence="1">
    <location>
        <begin position="1"/>
        <end position="52"/>
    </location>
</feature>
<feature type="region of interest" description="Disordered" evidence="1">
    <location>
        <begin position="107"/>
        <end position="171"/>
    </location>
</feature>
<gene>
    <name evidence="2" type="ORF">MOPEL_067_00660</name>
</gene>
<dbReference type="AlphaFoldDB" id="H5UR59"/>
<reference evidence="2 3" key="1">
    <citation type="submission" date="2012-02" db="EMBL/GenBank/DDBJ databases">
        <title>Whole genome shotgun sequence of Mobilicoccus pelagius NBRC 104925.</title>
        <authorList>
            <person name="Yoshida Y."/>
            <person name="Hosoyama A."/>
            <person name="Tsuchikane K."/>
            <person name="Katsumata H."/>
            <person name="Yamazaki S."/>
            <person name="Fujita N."/>
        </authorList>
    </citation>
    <scope>NUCLEOTIDE SEQUENCE [LARGE SCALE GENOMIC DNA]</scope>
    <source>
        <strain evidence="2 3">NBRC 104925</strain>
    </source>
</reference>
<dbReference type="STRING" id="1089455.MOPEL_067_00660"/>
<evidence type="ECO:0000313" key="3">
    <source>
        <dbReference type="Proteomes" id="UP000004367"/>
    </source>
</evidence>
<feature type="compositionally biased region" description="Basic and acidic residues" evidence="1">
    <location>
        <begin position="25"/>
        <end position="36"/>
    </location>
</feature>
<feature type="compositionally biased region" description="Pro residues" evidence="1">
    <location>
        <begin position="149"/>
        <end position="159"/>
    </location>
</feature>
<name>H5UR59_9MICO</name>
<dbReference type="EMBL" id="BAFE01000047">
    <property type="protein sequence ID" value="GAB48217.1"/>
    <property type="molecule type" value="Genomic_DNA"/>
</dbReference>
<accession>H5UR59</accession>
<evidence type="ECO:0000313" key="2">
    <source>
        <dbReference type="EMBL" id="GAB48217.1"/>
    </source>
</evidence>
<protein>
    <submittedName>
        <fullName evidence="2">Uncharacterized protein</fullName>
    </submittedName>
</protein>
<organism evidence="2 3">
    <name type="scientific">Mobilicoccus pelagius NBRC 104925</name>
    <dbReference type="NCBI Taxonomy" id="1089455"/>
    <lineage>
        <taxon>Bacteria</taxon>
        <taxon>Bacillati</taxon>
        <taxon>Actinomycetota</taxon>
        <taxon>Actinomycetes</taxon>
        <taxon>Micrococcales</taxon>
        <taxon>Dermatophilaceae</taxon>
        <taxon>Mobilicoccus</taxon>
    </lineage>
</organism>
<dbReference type="Proteomes" id="UP000004367">
    <property type="component" value="Unassembled WGS sequence"/>
</dbReference>
<keyword evidence="3" id="KW-1185">Reference proteome</keyword>